<reference evidence="2" key="1">
    <citation type="journal article" date="2021" name="Proc. Natl. Acad. Sci. U.S.A.">
        <title>A Catalog of Tens of Thousands of Viruses from Human Metagenomes Reveals Hidden Associations with Chronic Diseases.</title>
        <authorList>
            <person name="Tisza M.J."/>
            <person name="Buck C.B."/>
        </authorList>
    </citation>
    <scope>NUCLEOTIDE SEQUENCE</scope>
    <source>
        <strain evidence="2">Ct4tH12</strain>
    </source>
</reference>
<evidence type="ECO:0000256" key="1">
    <source>
        <dbReference type="SAM" id="MobiDB-lite"/>
    </source>
</evidence>
<accession>A0A8S5PYU8</accession>
<evidence type="ECO:0000313" key="2">
    <source>
        <dbReference type="EMBL" id="DAE11573.1"/>
    </source>
</evidence>
<protein>
    <submittedName>
        <fullName evidence="2">Uncharacterized protein</fullName>
    </submittedName>
</protein>
<name>A0A8S5PYU8_9CAUD</name>
<organism evidence="2">
    <name type="scientific">Myoviridae sp. ct4tH12</name>
    <dbReference type="NCBI Taxonomy" id="2825031"/>
    <lineage>
        <taxon>Viruses</taxon>
        <taxon>Duplodnaviria</taxon>
        <taxon>Heunggongvirae</taxon>
        <taxon>Uroviricota</taxon>
        <taxon>Caudoviricetes</taxon>
    </lineage>
</organism>
<sequence>MRKAKKSVEDRQRKTESHEPAENRNARLKLKEGGEIMKSNEKKDTLYLCDPQKNTECPKRNCQIPDGCFLTIKKKFAVTDENGKPIIEIELHQGRNLLEK</sequence>
<dbReference type="EMBL" id="BK015534">
    <property type="protein sequence ID" value="DAE11573.1"/>
    <property type="molecule type" value="Genomic_DNA"/>
</dbReference>
<feature type="region of interest" description="Disordered" evidence="1">
    <location>
        <begin position="1"/>
        <end position="36"/>
    </location>
</feature>
<proteinExistence type="predicted"/>